<gene>
    <name evidence="2" type="ORF">AFUS01_LOCUS34451</name>
</gene>
<protein>
    <submittedName>
        <fullName evidence="2">Uncharacterized protein</fullName>
    </submittedName>
</protein>
<name>A0A8J2L0N6_9HEXA</name>
<accession>A0A8J2L0N6</accession>
<keyword evidence="3" id="KW-1185">Reference proteome</keyword>
<dbReference type="AlphaFoldDB" id="A0A8J2L0N6"/>
<comment type="caution">
    <text evidence="2">The sequence shown here is derived from an EMBL/GenBank/DDBJ whole genome shotgun (WGS) entry which is preliminary data.</text>
</comment>
<sequence length="211" mass="23670">MSSGNGKEVFSLKSGRDPEKQSLPQTSLVLTGNPGRKCFPKVTQKGTKVETQVFSEVDPETEIVPRHSLIPGRDVRGPSCMDTSETLAKDGDENSLVQSANKLPDNVKMYKYPSRKAKRSKSTKELRSKKKTKSKVSYPEFSRVNPDMRITVRVLPKDGGEPRRDPMRQILVTLKERPRILGSSQKCENFCFEVCLTSAEAVPMDWFTCLS</sequence>
<feature type="region of interest" description="Disordered" evidence="1">
    <location>
        <begin position="1"/>
        <end position="34"/>
    </location>
</feature>
<reference evidence="2" key="1">
    <citation type="submission" date="2021-06" db="EMBL/GenBank/DDBJ databases">
        <authorList>
            <person name="Hodson N. C."/>
            <person name="Mongue J. A."/>
            <person name="Jaron S. K."/>
        </authorList>
    </citation>
    <scope>NUCLEOTIDE SEQUENCE</scope>
</reference>
<feature type="compositionally biased region" description="Basic residues" evidence="1">
    <location>
        <begin position="113"/>
        <end position="134"/>
    </location>
</feature>
<dbReference type="Proteomes" id="UP000708208">
    <property type="component" value="Unassembled WGS sequence"/>
</dbReference>
<proteinExistence type="predicted"/>
<feature type="region of interest" description="Disordered" evidence="1">
    <location>
        <begin position="112"/>
        <end position="138"/>
    </location>
</feature>
<organism evidence="2 3">
    <name type="scientific">Allacma fusca</name>
    <dbReference type="NCBI Taxonomy" id="39272"/>
    <lineage>
        <taxon>Eukaryota</taxon>
        <taxon>Metazoa</taxon>
        <taxon>Ecdysozoa</taxon>
        <taxon>Arthropoda</taxon>
        <taxon>Hexapoda</taxon>
        <taxon>Collembola</taxon>
        <taxon>Symphypleona</taxon>
        <taxon>Sminthuridae</taxon>
        <taxon>Allacma</taxon>
    </lineage>
</organism>
<evidence type="ECO:0000256" key="1">
    <source>
        <dbReference type="SAM" id="MobiDB-lite"/>
    </source>
</evidence>
<dbReference type="EMBL" id="CAJVCH010532251">
    <property type="protein sequence ID" value="CAG7824288.1"/>
    <property type="molecule type" value="Genomic_DNA"/>
</dbReference>
<evidence type="ECO:0000313" key="2">
    <source>
        <dbReference type="EMBL" id="CAG7824288.1"/>
    </source>
</evidence>
<evidence type="ECO:0000313" key="3">
    <source>
        <dbReference type="Proteomes" id="UP000708208"/>
    </source>
</evidence>